<evidence type="ECO:0000256" key="2">
    <source>
        <dbReference type="ARBA" id="ARBA00022692"/>
    </source>
</evidence>
<dbReference type="OrthoDB" id="201595at2759"/>
<dbReference type="Pfam" id="PF01062">
    <property type="entry name" value="Bestrophin"/>
    <property type="match status" value="1"/>
</dbReference>
<proteinExistence type="inferred from homology"/>
<dbReference type="InterPro" id="IPR021134">
    <property type="entry name" value="Bestrophin-like"/>
</dbReference>
<dbReference type="GO" id="GO:0034707">
    <property type="term" value="C:chloride channel complex"/>
    <property type="evidence" value="ECO:0007669"/>
    <property type="project" value="UniProtKB-KW"/>
</dbReference>
<protein>
    <recommendedName>
        <fullName evidence="6">Bestrophin homolog</fullName>
    </recommendedName>
</protein>
<keyword evidence="2" id="KW-0812">Transmembrane</keyword>
<keyword evidence="6" id="KW-0868">Chloride</keyword>
<feature type="region of interest" description="Disordered" evidence="7">
    <location>
        <begin position="215"/>
        <end position="257"/>
    </location>
</feature>
<comment type="function">
    <text evidence="6">Forms chloride channels.</text>
</comment>
<dbReference type="GO" id="GO:0005886">
    <property type="term" value="C:plasma membrane"/>
    <property type="evidence" value="ECO:0007669"/>
    <property type="project" value="UniProtKB-SubCell"/>
</dbReference>
<dbReference type="EMBL" id="UYRR01031110">
    <property type="protein sequence ID" value="VDK45999.1"/>
    <property type="molecule type" value="Genomic_DNA"/>
</dbReference>
<comment type="similarity">
    <text evidence="5 6">Belongs to the anion channel-forming bestrophin (TC 1.A.46) family. Calcium-sensitive chloride channel subfamily.</text>
</comment>
<dbReference type="Proteomes" id="UP000267096">
    <property type="component" value="Unassembled WGS sequence"/>
</dbReference>
<keyword evidence="6" id="KW-0407">Ion channel</keyword>
<dbReference type="AlphaFoldDB" id="A0A0M3JVY3"/>
<evidence type="ECO:0000313" key="9">
    <source>
        <dbReference type="Proteomes" id="UP000267096"/>
    </source>
</evidence>
<reference evidence="8 9" key="2">
    <citation type="submission" date="2018-11" db="EMBL/GenBank/DDBJ databases">
        <authorList>
            <consortium name="Pathogen Informatics"/>
        </authorList>
    </citation>
    <scope>NUCLEOTIDE SEQUENCE [LARGE SCALE GENOMIC DNA]</scope>
</reference>
<keyword evidence="6" id="KW-1003">Cell membrane</keyword>
<comment type="subcellular location">
    <subcellularLocation>
        <location evidence="6">Cell membrane</location>
        <topology evidence="6">Multi-pass membrane protein</topology>
    </subcellularLocation>
    <subcellularLocation>
        <location evidence="1">Membrane</location>
    </subcellularLocation>
</comment>
<evidence type="ECO:0000256" key="7">
    <source>
        <dbReference type="SAM" id="MobiDB-lite"/>
    </source>
</evidence>
<dbReference type="PANTHER" id="PTHR10736">
    <property type="entry name" value="BESTROPHIN"/>
    <property type="match status" value="1"/>
</dbReference>
<dbReference type="InterPro" id="IPR000615">
    <property type="entry name" value="Bestrophin"/>
</dbReference>
<gene>
    <name evidence="8" type="ORF">ASIM_LOCUS11871</name>
</gene>
<evidence type="ECO:0000313" key="8">
    <source>
        <dbReference type="EMBL" id="VDK45999.1"/>
    </source>
</evidence>
<organism evidence="10">
    <name type="scientific">Anisakis simplex</name>
    <name type="common">Herring worm</name>
    <dbReference type="NCBI Taxonomy" id="6269"/>
    <lineage>
        <taxon>Eukaryota</taxon>
        <taxon>Metazoa</taxon>
        <taxon>Ecdysozoa</taxon>
        <taxon>Nematoda</taxon>
        <taxon>Chromadorea</taxon>
        <taxon>Rhabditida</taxon>
        <taxon>Spirurina</taxon>
        <taxon>Ascaridomorpha</taxon>
        <taxon>Ascaridoidea</taxon>
        <taxon>Anisakidae</taxon>
        <taxon>Anisakis</taxon>
        <taxon>Anisakis simplex complex</taxon>
    </lineage>
</organism>
<sequence length="257" mass="29527">MMRRTIIRYLCLAQVLVLRDISIPVRRRFPTYESIVTAGLMLESEKYRLRSYKHFEIDADYGRKWAPINWAFALVMKARKAGQIAEIRKFRNCLQVLCNYDWVPVPLAYPQVHVTVPVITMLQYVFCMGWMKVATSLMNPFGADENDFEANYLIDKNIATCLFMVDEAHNDLPELKRDQFWSCDKIQTFYAKDAMNEQVNPLIGSAARARFVKWTTPSPNADDDDGDNRAQQDQNQLIQSAPASLADSPVLGDGRMV</sequence>
<evidence type="ECO:0000256" key="6">
    <source>
        <dbReference type="RuleBase" id="RU363126"/>
    </source>
</evidence>
<keyword evidence="9" id="KW-1185">Reference proteome</keyword>
<evidence type="ECO:0000256" key="4">
    <source>
        <dbReference type="ARBA" id="ARBA00023136"/>
    </source>
</evidence>
<evidence type="ECO:0000256" key="5">
    <source>
        <dbReference type="ARBA" id="ARBA00034769"/>
    </source>
</evidence>
<keyword evidence="6" id="KW-0869">Chloride channel</keyword>
<name>A0A0M3JVY3_ANISI</name>
<keyword evidence="4" id="KW-0472">Membrane</keyword>
<evidence type="ECO:0000313" key="10">
    <source>
        <dbReference type="WBParaSite" id="ASIM_0001240501-mRNA-1"/>
    </source>
</evidence>
<reference evidence="10" key="1">
    <citation type="submission" date="2017-02" db="UniProtKB">
        <authorList>
            <consortium name="WormBaseParasite"/>
        </authorList>
    </citation>
    <scope>IDENTIFICATION</scope>
</reference>
<keyword evidence="6" id="KW-0813">Transport</keyword>
<keyword evidence="3" id="KW-1133">Transmembrane helix</keyword>
<evidence type="ECO:0000256" key="1">
    <source>
        <dbReference type="ARBA" id="ARBA00004370"/>
    </source>
</evidence>
<accession>A0A0M3JVY3</accession>
<dbReference type="GO" id="GO:0005254">
    <property type="term" value="F:chloride channel activity"/>
    <property type="evidence" value="ECO:0007669"/>
    <property type="project" value="UniProtKB-KW"/>
</dbReference>
<evidence type="ECO:0000256" key="3">
    <source>
        <dbReference type="ARBA" id="ARBA00022989"/>
    </source>
</evidence>
<dbReference type="WBParaSite" id="ASIM_0001240501-mRNA-1">
    <property type="protein sequence ID" value="ASIM_0001240501-mRNA-1"/>
    <property type="gene ID" value="ASIM_0001240501"/>
</dbReference>
<keyword evidence="6" id="KW-0406">Ion transport</keyword>
<dbReference type="PANTHER" id="PTHR10736:SF58">
    <property type="entry name" value="BESTROPHIN HOMOLOG-RELATED"/>
    <property type="match status" value="1"/>
</dbReference>